<organism evidence="2 3">
    <name type="scientific">Epilithonimonas ginsengisoli</name>
    <dbReference type="NCBI Taxonomy" id="1245592"/>
    <lineage>
        <taxon>Bacteria</taxon>
        <taxon>Pseudomonadati</taxon>
        <taxon>Bacteroidota</taxon>
        <taxon>Flavobacteriia</taxon>
        <taxon>Flavobacteriales</taxon>
        <taxon>Weeksellaceae</taxon>
        <taxon>Chryseobacterium group</taxon>
        <taxon>Epilithonimonas</taxon>
    </lineage>
</organism>
<evidence type="ECO:0000313" key="2">
    <source>
        <dbReference type="EMBL" id="MDW8548873.1"/>
    </source>
</evidence>
<gene>
    <name evidence="2" type="ORF">NG800_008120</name>
</gene>
<dbReference type="InterPro" id="IPR004919">
    <property type="entry name" value="GmrSD_N"/>
</dbReference>
<keyword evidence="3" id="KW-1185">Reference proteome</keyword>
<comment type="caution">
    <text evidence="2">The sequence shown here is derived from an EMBL/GenBank/DDBJ whole genome shotgun (WGS) entry which is preliminary data.</text>
</comment>
<sequence length="706" mass="84071">MSNNPTSKLLTFQSLISDCKYEVVLPIIQRDYAQGREGKEELRENFLNSLHGAVTTGEKLELDFVYGDVRKGIFKPLDGQQRLTTLFLLHWYAATKNPSITNTENILSKFTYETRTSSREFCENLVSKGINYDETKSVSELIVDSSWFFLSWKRDPTIQSMLKMLDAIHEKFKAENETLWDRLNNISFHFIELQDFGLSDDLYIKMNARGKPLTEFENFKAKFEQFIEHNKWEDRMDLKDTFAHKIDTVWTDLFWKHRKTKKSLIDFEILTFFSALAIESYALNNNDEKVRQLYNNPSQIKVEDFENKDLFDYLLETLDLYSKENFDCLKLEKVPMWNYNNDSTLFLEIIKNNSNDINGRYIGATYAQRILFAAQTKYLIDNQNIDENFQNWMRFARNIVEHSTIDSPTTYINAIKALYTLLPFKVNILQNLKDGNCDNVRFFGTQIKEEKIKAILILNNPGMNWNMQIDHAEDHGLFRGNIGFLFNNAENSNFDIFKKWKEKAFEFFYEKGVTNLYKTNSILMRSLISRFDKWGLLWDKMPFDSSKENWSRLLKNSKIIFYLQIILDTERIEDLENMVLQDSNMGEPTHRLVHEDLYKSLILNVIPEGSFLRWEYNNYILYPYNTRAEWKKYVIGNDRNKILSEHYDKISTDQRLKFDEKLLSYFWGWDIYFQYQNIKYVWKYNDKIINVNTDKEEIIDLFLTKI</sequence>
<proteinExistence type="predicted"/>
<accession>A0ABU4JGS9</accession>
<reference evidence="2 3" key="1">
    <citation type="submission" date="2023-11" db="EMBL/GenBank/DDBJ databases">
        <title>First isolation, identification, and characterization of non-pathogenic Epilithonimonas ginsengisoli isolated from diseased farmed rainbow trout (Oncorhynchus mykiss) in Chile.</title>
        <authorList>
            <person name="Miranda C.D."/>
            <person name="Irgang R."/>
            <person name="Concha C."/>
            <person name="Rojas R."/>
            <person name="Avendano R."/>
        </authorList>
    </citation>
    <scope>NUCLEOTIDE SEQUENCE [LARGE SCALE GENOMIC DNA]</scope>
    <source>
        <strain evidence="2 3">FP99</strain>
    </source>
</reference>
<dbReference type="RefSeq" id="WP_063970043.1">
    <property type="nucleotide sequence ID" value="NZ_JAMXLT020000012.1"/>
</dbReference>
<name>A0ABU4JGS9_9FLAO</name>
<evidence type="ECO:0000259" key="1">
    <source>
        <dbReference type="Pfam" id="PF03235"/>
    </source>
</evidence>
<evidence type="ECO:0000313" key="3">
    <source>
        <dbReference type="Proteomes" id="UP001204439"/>
    </source>
</evidence>
<feature type="domain" description="GmrSD restriction endonucleases N-terminal" evidence="1">
    <location>
        <begin position="15"/>
        <end position="223"/>
    </location>
</feature>
<dbReference type="EMBL" id="JAMXLT020000012">
    <property type="protein sequence ID" value="MDW8548873.1"/>
    <property type="molecule type" value="Genomic_DNA"/>
</dbReference>
<dbReference type="Proteomes" id="UP001204439">
    <property type="component" value="Unassembled WGS sequence"/>
</dbReference>
<protein>
    <submittedName>
        <fullName evidence="2">DUF262 domain-containing protein</fullName>
    </submittedName>
</protein>
<dbReference type="Pfam" id="PF03235">
    <property type="entry name" value="GmrSD_N"/>
    <property type="match status" value="1"/>
</dbReference>